<dbReference type="VEuPathDB" id="FungiDB:FUN_015901"/>
<gene>
    <name evidence="2" type="ORF">RhiirC2_717863</name>
</gene>
<protein>
    <submittedName>
        <fullName evidence="2">Uncharacterized protein</fullName>
    </submittedName>
</protein>
<comment type="caution">
    <text evidence="2">The sequence shown here is derived from an EMBL/GenBank/DDBJ whole genome shotgun (WGS) entry which is preliminary data.</text>
</comment>
<dbReference type="VEuPathDB" id="FungiDB:RhiirA1_398634"/>
<feature type="region of interest" description="Disordered" evidence="1">
    <location>
        <begin position="160"/>
        <end position="189"/>
    </location>
</feature>
<accession>A0A2N1MKR3</accession>
<name>A0A2N1MKR3_9GLOM</name>
<sequence length="189" mass="20876">MPFLYNTVEHCPKHPRIPGTQQAMYEVYEIQQINNELVNTLIKRNECSCNVFFAEFGGEHDSKRSTGSNGAVGFMVFSQNEQGETNVAGIFKSGFTSVIKCPKIVIKDHCGREIFDLSELNVQPTSDSGTKSFRKVFKDLNINCGPDSIFAKNEKSCDNGKYQKRQGGGPTVSVIPPNTSSELMGPINV</sequence>
<proteinExistence type="predicted"/>
<dbReference type="Proteomes" id="UP000233469">
    <property type="component" value="Unassembled WGS sequence"/>
</dbReference>
<evidence type="ECO:0000256" key="1">
    <source>
        <dbReference type="SAM" id="MobiDB-lite"/>
    </source>
</evidence>
<evidence type="ECO:0000313" key="2">
    <source>
        <dbReference type="EMBL" id="PKK62228.1"/>
    </source>
</evidence>
<dbReference type="AlphaFoldDB" id="A0A2N1MKR3"/>
<reference evidence="2 3" key="2">
    <citation type="submission" date="2017-10" db="EMBL/GenBank/DDBJ databases">
        <title>Extensive intraspecific genome diversity in a model arbuscular mycorrhizal fungus.</title>
        <authorList>
            <person name="Chen E.C.H."/>
            <person name="Morin E."/>
            <person name="Baudet D."/>
            <person name="Noel J."/>
            <person name="Ndikumana S."/>
            <person name="Charron P."/>
            <person name="St-Onge C."/>
            <person name="Giorgi J."/>
            <person name="Grigoriev I.V."/>
            <person name="Roux C."/>
            <person name="Martin F.M."/>
            <person name="Corradi N."/>
        </authorList>
    </citation>
    <scope>NUCLEOTIDE SEQUENCE [LARGE SCALE GENOMIC DNA]</scope>
    <source>
        <strain evidence="2 3">C2</strain>
    </source>
</reference>
<reference evidence="2 3" key="1">
    <citation type="submission" date="2016-04" db="EMBL/GenBank/DDBJ databases">
        <title>Genome analyses suggest a sexual origin of heterokaryosis in a supposedly ancient asexual fungus.</title>
        <authorList>
            <person name="Ropars J."/>
            <person name="Sedzielewska K."/>
            <person name="Noel J."/>
            <person name="Charron P."/>
            <person name="Farinelli L."/>
            <person name="Marton T."/>
            <person name="Kruger M."/>
            <person name="Pelin A."/>
            <person name="Brachmann A."/>
            <person name="Corradi N."/>
        </authorList>
    </citation>
    <scope>NUCLEOTIDE SEQUENCE [LARGE SCALE GENOMIC DNA]</scope>
    <source>
        <strain evidence="2 3">C2</strain>
    </source>
</reference>
<evidence type="ECO:0000313" key="3">
    <source>
        <dbReference type="Proteomes" id="UP000233469"/>
    </source>
</evidence>
<dbReference type="EMBL" id="LLXL01001985">
    <property type="protein sequence ID" value="PKK62228.1"/>
    <property type="molecule type" value="Genomic_DNA"/>
</dbReference>
<organism evidence="2 3">
    <name type="scientific">Rhizophagus irregularis</name>
    <dbReference type="NCBI Taxonomy" id="588596"/>
    <lineage>
        <taxon>Eukaryota</taxon>
        <taxon>Fungi</taxon>
        <taxon>Fungi incertae sedis</taxon>
        <taxon>Mucoromycota</taxon>
        <taxon>Glomeromycotina</taxon>
        <taxon>Glomeromycetes</taxon>
        <taxon>Glomerales</taxon>
        <taxon>Glomeraceae</taxon>
        <taxon>Rhizophagus</taxon>
    </lineage>
</organism>
<dbReference type="VEuPathDB" id="FungiDB:RhiirFUN_013911"/>